<evidence type="ECO:0000313" key="3">
    <source>
        <dbReference type="EMBL" id="CAF1036589.1"/>
    </source>
</evidence>
<keyword evidence="1" id="KW-0472">Membrane</keyword>
<accession>A0A814C5G0</accession>
<evidence type="ECO:0000256" key="1">
    <source>
        <dbReference type="SAM" id="Phobius"/>
    </source>
</evidence>
<dbReference type="AlphaFoldDB" id="A0A814C5G0"/>
<keyword evidence="1" id="KW-1133">Transmembrane helix</keyword>
<dbReference type="Proteomes" id="UP000663860">
    <property type="component" value="Unassembled WGS sequence"/>
</dbReference>
<dbReference type="EMBL" id="CAJOAZ010000526">
    <property type="protein sequence ID" value="CAF3668469.1"/>
    <property type="molecule type" value="Genomic_DNA"/>
</dbReference>
<reference evidence="2" key="1">
    <citation type="submission" date="2021-02" db="EMBL/GenBank/DDBJ databases">
        <authorList>
            <person name="Nowell W R."/>
        </authorList>
    </citation>
    <scope>NUCLEOTIDE SEQUENCE</scope>
</reference>
<evidence type="ECO:0000313" key="6">
    <source>
        <dbReference type="EMBL" id="CAF3808121.1"/>
    </source>
</evidence>
<dbReference type="EMBL" id="CAJNOG010000098">
    <property type="protein sequence ID" value="CAF0938568.1"/>
    <property type="molecule type" value="Genomic_DNA"/>
</dbReference>
<name>A0A814C5G0_9BILA</name>
<dbReference type="Proteomes" id="UP000663891">
    <property type="component" value="Unassembled WGS sequence"/>
</dbReference>
<feature type="transmembrane region" description="Helical" evidence="1">
    <location>
        <begin position="24"/>
        <end position="50"/>
    </location>
</feature>
<dbReference type="EMBL" id="CAJNOE010000357">
    <property type="protein sequence ID" value="CAF1170641.1"/>
    <property type="molecule type" value="Genomic_DNA"/>
</dbReference>
<organism evidence="2 8">
    <name type="scientific">Adineta steineri</name>
    <dbReference type="NCBI Taxonomy" id="433720"/>
    <lineage>
        <taxon>Eukaryota</taxon>
        <taxon>Metazoa</taxon>
        <taxon>Spiralia</taxon>
        <taxon>Gnathifera</taxon>
        <taxon>Rotifera</taxon>
        <taxon>Eurotatoria</taxon>
        <taxon>Bdelloidea</taxon>
        <taxon>Adinetida</taxon>
        <taxon>Adinetidae</taxon>
        <taxon>Adineta</taxon>
    </lineage>
</organism>
<evidence type="ECO:0000313" key="2">
    <source>
        <dbReference type="EMBL" id="CAF0938568.1"/>
    </source>
</evidence>
<proteinExistence type="predicted"/>
<keyword evidence="1" id="KW-0812">Transmembrane</keyword>
<dbReference type="EMBL" id="CAJOBB010007752">
    <property type="protein sequence ID" value="CAF4193592.1"/>
    <property type="molecule type" value="Genomic_DNA"/>
</dbReference>
<gene>
    <name evidence="4" type="ORF">IZO911_LOCUS26875</name>
    <name evidence="2" type="ORF">JYZ213_LOCUS12593</name>
    <name evidence="7" type="ORF">KXQ929_LOCUS39669</name>
    <name evidence="6" type="ORF">OKA104_LOCUS18895</name>
    <name evidence="5" type="ORF">OXD698_LOCUS10075</name>
    <name evidence="3" type="ORF">VCS650_LOCUS16630</name>
</gene>
<dbReference type="Proteomes" id="UP000663868">
    <property type="component" value="Unassembled WGS sequence"/>
</dbReference>
<evidence type="ECO:0000313" key="8">
    <source>
        <dbReference type="Proteomes" id="UP000663845"/>
    </source>
</evidence>
<dbReference type="EMBL" id="CAJOAY010001194">
    <property type="protein sequence ID" value="CAF3808121.1"/>
    <property type="molecule type" value="Genomic_DNA"/>
</dbReference>
<dbReference type="EMBL" id="CAJNON010000149">
    <property type="protein sequence ID" value="CAF1036589.1"/>
    <property type="molecule type" value="Genomic_DNA"/>
</dbReference>
<comment type="caution">
    <text evidence="2">The sequence shown here is derived from an EMBL/GenBank/DDBJ whole genome shotgun (WGS) entry which is preliminary data.</text>
</comment>
<sequence length="75" mass="7419">MNYPAPNYAVPTSPTAKNDKCSRICVGILVCICFSVFVLAPIGLIIGLAVGLGGKGNSASTSCAGCISGGGRAIT</sequence>
<evidence type="ECO:0000313" key="5">
    <source>
        <dbReference type="EMBL" id="CAF3668469.1"/>
    </source>
</evidence>
<dbReference type="Proteomes" id="UP000663845">
    <property type="component" value="Unassembled WGS sequence"/>
</dbReference>
<evidence type="ECO:0000313" key="4">
    <source>
        <dbReference type="EMBL" id="CAF1170641.1"/>
    </source>
</evidence>
<dbReference type="Proteomes" id="UP000663844">
    <property type="component" value="Unassembled WGS sequence"/>
</dbReference>
<dbReference type="Proteomes" id="UP000663881">
    <property type="component" value="Unassembled WGS sequence"/>
</dbReference>
<protein>
    <submittedName>
        <fullName evidence="2">Uncharacterized protein</fullName>
    </submittedName>
</protein>
<evidence type="ECO:0000313" key="7">
    <source>
        <dbReference type="EMBL" id="CAF4193592.1"/>
    </source>
</evidence>